<organism evidence="9 11">
    <name type="scientific">Vanessa tameamea</name>
    <name type="common">Kamehameha butterfly</name>
    <dbReference type="NCBI Taxonomy" id="334116"/>
    <lineage>
        <taxon>Eukaryota</taxon>
        <taxon>Metazoa</taxon>
        <taxon>Ecdysozoa</taxon>
        <taxon>Arthropoda</taxon>
        <taxon>Hexapoda</taxon>
        <taxon>Insecta</taxon>
        <taxon>Pterygota</taxon>
        <taxon>Neoptera</taxon>
        <taxon>Endopterygota</taxon>
        <taxon>Lepidoptera</taxon>
        <taxon>Glossata</taxon>
        <taxon>Ditrysia</taxon>
        <taxon>Papilionoidea</taxon>
        <taxon>Nymphalidae</taxon>
        <taxon>Nymphalinae</taxon>
        <taxon>Vanessa</taxon>
    </lineage>
</organism>
<evidence type="ECO:0000256" key="6">
    <source>
        <dbReference type="SAM" id="Coils"/>
    </source>
</evidence>
<dbReference type="InterPro" id="IPR007794">
    <property type="entry name" value="Rib_rcpt_KP"/>
</dbReference>
<dbReference type="PANTHER" id="PTHR18939">
    <property type="entry name" value="RIBOSOME BINDING PROTEIN-1"/>
    <property type="match status" value="1"/>
</dbReference>
<evidence type="ECO:0000256" key="3">
    <source>
        <dbReference type="ARBA" id="ARBA00022824"/>
    </source>
</evidence>
<feature type="region of interest" description="Disordered" evidence="7">
    <location>
        <begin position="187"/>
        <end position="313"/>
    </location>
</feature>
<evidence type="ECO:0000313" key="10">
    <source>
        <dbReference type="RefSeq" id="XP_026494190.2"/>
    </source>
</evidence>
<dbReference type="OrthoDB" id="5875463at2759"/>
<keyword evidence="5" id="KW-0472">Membrane</keyword>
<feature type="region of interest" description="Disordered" evidence="7">
    <location>
        <begin position="52"/>
        <end position="156"/>
    </location>
</feature>
<dbReference type="RefSeq" id="XP_026494191.2">
    <property type="nucleotide sequence ID" value="XM_026638406.2"/>
</dbReference>
<dbReference type="PANTHER" id="PTHR18939:SF4">
    <property type="entry name" value="RIBOSOME-BINDING PROTEIN 1"/>
    <property type="match status" value="1"/>
</dbReference>
<dbReference type="AlphaFoldDB" id="A0A8B8IDA8"/>
<feature type="compositionally biased region" description="Acidic residues" evidence="7">
    <location>
        <begin position="85"/>
        <end position="99"/>
    </location>
</feature>
<sequence>MELQALLVLCGIGVTGAAVLLLMGLFSASGTSYEEAIAQQRRATNELLALAENKNKSKKTNKKANKKLAKKEKKEHITAATGSEPESEAPAESGVDEDTVPTKPHVEFSPPVVVELPTDTPPNIKIRKRGKDPKVKPILINKEDPSCVSDPSAAATPVAEVSNHFEEMHPKDDFELLHATLEKVAEKKEEVAEKKEHKVSKQVKSGKAAPKQSQDSVKEEITRDRPNNGDAPLEQRKVKKLEKKVASETAGEEVVPPLNVPQPSELTTDKLLRNALPAAAPAPPAPAPAPAPAAPAAPAPAPSPPAKGKKKKTEQNMLAIIGGDGGGVSASELVRVVREAALSRTDIQVLTDALLNKHHDQLPEHSEWTEGPNDPMQKLKKQLADKEKALADEIEASQALHAKLKELRTNLNAERGRASAAGRAAEQAAAAARAEQHTLQARLQRLLDDNHALAQDKLMLQSKLSEESEAQAQRVQMEMHIQRLSEAEAALVVQLGALQAEAGARAVEAGQARCDAAAARDAALLAQQHGAELAQQLQEANRVYAELEQQRQCAVHAEQLAQQELRQLQARLAGLTEAQNEVQRVTSRAQAAESAADKIKEDMEKDKQELSKEIAQLREQLAARETELAELKQLKAVPAQNGLPPTSNTDGQKAAELAKVESVVESLRNELASAQKSSSEQREQLASLQEQLAQYREKNNELRTKNWKVMEALQTAEKALATRATPAMPAQDAEAVTRAEAQHFNEVANVLRSVCPTIDPTSKVGMEWLQTFANTLKKELEAKEAEKKRVEQDLASKLSEKDNERKQLEAVLQKKIQEKELLAKEIESKLQQQIQEKELAKNRIESELQQKLKEELTFRKQVESELHKKKEVKVVKERVEVTDESRVKDLEAQNEHLQSLVDKYKRIIDDTEGVLSRLQQNVTREEQRWAQQLADKQRDLDTLRSSTMLQEPLAFAYSCIEKSLPTIVAEMQNKIDSLQAELQKLQSKNHSNSFADAERLTEERLMAGLSDKHDTDVHNGPIQVGLVEN</sequence>
<feature type="compositionally biased region" description="Basic residues" evidence="7">
    <location>
        <begin position="56"/>
        <end position="71"/>
    </location>
</feature>
<evidence type="ECO:0000313" key="9">
    <source>
        <dbReference type="Proteomes" id="UP001652626"/>
    </source>
</evidence>
<dbReference type="Pfam" id="PF05104">
    <property type="entry name" value="Rib_recp_KP_reg"/>
    <property type="match status" value="1"/>
</dbReference>
<gene>
    <name evidence="10 11" type="primary">LOC113399313</name>
</gene>
<feature type="coiled-coil region" evidence="6">
    <location>
        <begin position="376"/>
        <end position="449"/>
    </location>
</feature>
<feature type="coiled-coil region" evidence="6">
    <location>
        <begin position="530"/>
        <end position="705"/>
    </location>
</feature>
<protein>
    <submittedName>
        <fullName evidence="10 11">Ribosome-binding protein 1 isoform X1</fullName>
    </submittedName>
</protein>
<evidence type="ECO:0000256" key="1">
    <source>
        <dbReference type="ARBA" id="ARBA00004389"/>
    </source>
</evidence>
<proteinExistence type="predicted"/>
<dbReference type="GO" id="GO:0005789">
    <property type="term" value="C:endoplasmic reticulum membrane"/>
    <property type="evidence" value="ECO:0007669"/>
    <property type="project" value="TreeGrafter"/>
</dbReference>
<evidence type="ECO:0000313" key="11">
    <source>
        <dbReference type="RefSeq" id="XP_026494191.2"/>
    </source>
</evidence>
<evidence type="ECO:0000256" key="2">
    <source>
        <dbReference type="ARBA" id="ARBA00022692"/>
    </source>
</evidence>
<accession>A0A8B8IDA8</accession>
<comment type="subcellular location">
    <subcellularLocation>
        <location evidence="1">Endoplasmic reticulum membrane</location>
        <topology evidence="1">Single-pass membrane protein</topology>
    </subcellularLocation>
</comment>
<dbReference type="GeneID" id="113399313"/>
<feature type="coiled-coil region" evidence="6">
    <location>
        <begin position="773"/>
        <end position="854"/>
    </location>
</feature>
<keyword evidence="9" id="KW-1185">Reference proteome</keyword>
<keyword evidence="2" id="KW-0812">Transmembrane</keyword>
<feature type="compositionally biased region" description="Basic and acidic residues" evidence="7">
    <location>
        <begin position="216"/>
        <end position="227"/>
    </location>
</feature>
<feature type="coiled-coil region" evidence="6">
    <location>
        <begin position="887"/>
        <end position="928"/>
    </location>
</feature>
<feature type="compositionally biased region" description="Basic and acidic residues" evidence="7">
    <location>
        <begin position="187"/>
        <end position="196"/>
    </location>
</feature>
<dbReference type="Proteomes" id="UP001652626">
    <property type="component" value="Chromosome 19"/>
</dbReference>
<evidence type="ECO:0000256" key="4">
    <source>
        <dbReference type="ARBA" id="ARBA00022989"/>
    </source>
</evidence>
<dbReference type="InterPro" id="IPR040248">
    <property type="entry name" value="RRBP1"/>
</dbReference>
<evidence type="ECO:0000259" key="8">
    <source>
        <dbReference type="Pfam" id="PF05104"/>
    </source>
</evidence>
<feature type="compositionally biased region" description="Pro residues" evidence="7">
    <location>
        <begin position="280"/>
        <end position="305"/>
    </location>
</feature>
<keyword evidence="6" id="KW-0175">Coiled coil</keyword>
<dbReference type="OMA" id="ANHISHI"/>
<feature type="domain" description="Ribosome receptor lysine/proline rich" evidence="8">
    <location>
        <begin position="31"/>
        <end position="138"/>
    </location>
</feature>
<name>A0A8B8IDA8_VANTA</name>
<keyword evidence="4" id="KW-1133">Transmembrane helix</keyword>
<keyword evidence="3" id="KW-0256">Endoplasmic reticulum</keyword>
<reference evidence="10 11" key="1">
    <citation type="submission" date="2025-05" db="UniProtKB">
        <authorList>
            <consortium name="RefSeq"/>
        </authorList>
    </citation>
    <scope>IDENTIFICATION</scope>
    <source>
        <tissue evidence="10 11">Whole body</tissue>
    </source>
</reference>
<evidence type="ECO:0000256" key="5">
    <source>
        <dbReference type="ARBA" id="ARBA00023136"/>
    </source>
</evidence>
<dbReference type="RefSeq" id="XP_026494190.2">
    <property type="nucleotide sequence ID" value="XM_026638405.2"/>
</dbReference>
<evidence type="ECO:0000256" key="7">
    <source>
        <dbReference type="SAM" id="MobiDB-lite"/>
    </source>
</evidence>